<sequence length="154" mass="16837">MKLICRLPDPSLPFETALISRHRVLNPPSTEPWYERCTFGSRKPSPISKPEDDPPVVPKLEGSWASALSFADPGLPLHSPRSTFSPPRPIYPQLQAYFPAVSGISSRSFRLIFPQFQAYSPSVPGLSSLYLPSVVGISVPGLSPPTPVPLSHYS</sequence>
<accession>A0A0C9X2C6</accession>
<gene>
    <name evidence="1" type="ORF">K443DRAFT_177831</name>
</gene>
<evidence type="ECO:0000313" key="2">
    <source>
        <dbReference type="Proteomes" id="UP000054477"/>
    </source>
</evidence>
<protein>
    <submittedName>
        <fullName evidence="1">Uncharacterized protein</fullName>
    </submittedName>
</protein>
<name>A0A0C9X2C6_9AGAR</name>
<organism evidence="1 2">
    <name type="scientific">Laccaria amethystina LaAM-08-1</name>
    <dbReference type="NCBI Taxonomy" id="1095629"/>
    <lineage>
        <taxon>Eukaryota</taxon>
        <taxon>Fungi</taxon>
        <taxon>Dikarya</taxon>
        <taxon>Basidiomycota</taxon>
        <taxon>Agaricomycotina</taxon>
        <taxon>Agaricomycetes</taxon>
        <taxon>Agaricomycetidae</taxon>
        <taxon>Agaricales</taxon>
        <taxon>Agaricineae</taxon>
        <taxon>Hydnangiaceae</taxon>
        <taxon>Laccaria</taxon>
    </lineage>
</organism>
<proteinExistence type="predicted"/>
<reference evidence="2" key="2">
    <citation type="submission" date="2015-01" db="EMBL/GenBank/DDBJ databases">
        <title>Evolutionary Origins and Diversification of the Mycorrhizal Mutualists.</title>
        <authorList>
            <consortium name="DOE Joint Genome Institute"/>
            <consortium name="Mycorrhizal Genomics Consortium"/>
            <person name="Kohler A."/>
            <person name="Kuo A."/>
            <person name="Nagy L.G."/>
            <person name="Floudas D."/>
            <person name="Copeland A."/>
            <person name="Barry K.W."/>
            <person name="Cichocki N."/>
            <person name="Veneault-Fourrey C."/>
            <person name="LaButti K."/>
            <person name="Lindquist E.A."/>
            <person name="Lipzen A."/>
            <person name="Lundell T."/>
            <person name="Morin E."/>
            <person name="Murat C."/>
            <person name="Riley R."/>
            <person name="Ohm R."/>
            <person name="Sun H."/>
            <person name="Tunlid A."/>
            <person name="Henrissat B."/>
            <person name="Grigoriev I.V."/>
            <person name="Hibbett D.S."/>
            <person name="Martin F."/>
        </authorList>
    </citation>
    <scope>NUCLEOTIDE SEQUENCE [LARGE SCALE GENOMIC DNA]</scope>
    <source>
        <strain evidence="2">LaAM-08-1</strain>
    </source>
</reference>
<dbReference type="HOGENOM" id="CLU_1704501_0_0_1"/>
<dbReference type="Proteomes" id="UP000054477">
    <property type="component" value="Unassembled WGS sequence"/>
</dbReference>
<dbReference type="AlphaFoldDB" id="A0A0C9X2C6"/>
<keyword evidence="2" id="KW-1185">Reference proteome</keyword>
<dbReference type="EMBL" id="KN838651">
    <property type="protein sequence ID" value="KIJ99215.1"/>
    <property type="molecule type" value="Genomic_DNA"/>
</dbReference>
<reference evidence="1 2" key="1">
    <citation type="submission" date="2014-04" db="EMBL/GenBank/DDBJ databases">
        <authorList>
            <consortium name="DOE Joint Genome Institute"/>
            <person name="Kuo A."/>
            <person name="Kohler A."/>
            <person name="Nagy L.G."/>
            <person name="Floudas D."/>
            <person name="Copeland A."/>
            <person name="Barry K.W."/>
            <person name="Cichocki N."/>
            <person name="Veneault-Fourrey C."/>
            <person name="LaButti K."/>
            <person name="Lindquist E.A."/>
            <person name="Lipzen A."/>
            <person name="Lundell T."/>
            <person name="Morin E."/>
            <person name="Murat C."/>
            <person name="Sun H."/>
            <person name="Tunlid A."/>
            <person name="Henrissat B."/>
            <person name="Grigoriev I.V."/>
            <person name="Hibbett D.S."/>
            <person name="Martin F."/>
            <person name="Nordberg H.P."/>
            <person name="Cantor M.N."/>
            <person name="Hua S.X."/>
        </authorList>
    </citation>
    <scope>NUCLEOTIDE SEQUENCE [LARGE SCALE GENOMIC DNA]</scope>
    <source>
        <strain evidence="1 2">LaAM-08-1</strain>
    </source>
</reference>
<evidence type="ECO:0000313" key="1">
    <source>
        <dbReference type="EMBL" id="KIJ99215.1"/>
    </source>
</evidence>